<dbReference type="GO" id="GO:0032259">
    <property type="term" value="P:methylation"/>
    <property type="evidence" value="ECO:0007669"/>
    <property type="project" value="UniProtKB-KW"/>
</dbReference>
<keyword evidence="2" id="KW-0808">Transferase</keyword>
<dbReference type="InterPro" id="IPR006342">
    <property type="entry name" value="FkbM_mtfrase"/>
</dbReference>
<accession>A0A6M0JTI1</accession>
<dbReference type="Pfam" id="PF05050">
    <property type="entry name" value="Methyltransf_21"/>
    <property type="match status" value="1"/>
</dbReference>
<dbReference type="EMBL" id="JAAIJQ010000002">
    <property type="protein sequence ID" value="NEV60549.1"/>
    <property type="molecule type" value="Genomic_DNA"/>
</dbReference>
<dbReference type="SUPFAM" id="SSF53335">
    <property type="entry name" value="S-adenosyl-L-methionine-dependent methyltransferases"/>
    <property type="match status" value="1"/>
</dbReference>
<dbReference type="Proteomes" id="UP000483379">
    <property type="component" value="Unassembled WGS sequence"/>
</dbReference>
<dbReference type="PANTHER" id="PTHR34203:SF15">
    <property type="entry name" value="SLL1173 PROTEIN"/>
    <property type="match status" value="1"/>
</dbReference>
<comment type="caution">
    <text evidence="2">The sequence shown here is derived from an EMBL/GenBank/DDBJ whole genome shotgun (WGS) entry which is preliminary data.</text>
</comment>
<dbReference type="AlphaFoldDB" id="A0A6M0JTI1"/>
<dbReference type="InterPro" id="IPR029063">
    <property type="entry name" value="SAM-dependent_MTases_sf"/>
</dbReference>
<keyword evidence="2" id="KW-0489">Methyltransferase</keyword>
<organism evidence="2 3">
    <name type="scientific">Thiorhodococcus minor</name>
    <dbReference type="NCBI Taxonomy" id="57489"/>
    <lineage>
        <taxon>Bacteria</taxon>
        <taxon>Pseudomonadati</taxon>
        <taxon>Pseudomonadota</taxon>
        <taxon>Gammaproteobacteria</taxon>
        <taxon>Chromatiales</taxon>
        <taxon>Chromatiaceae</taxon>
        <taxon>Thiorhodococcus</taxon>
    </lineage>
</organism>
<reference evidence="2 3" key="1">
    <citation type="submission" date="2020-02" db="EMBL/GenBank/DDBJ databases">
        <title>Genome sequences of Thiorhodococcus mannitoliphagus and Thiorhodococcus minor, purple sulfur photosynthetic bacteria in the gammaproteobacterial family, Chromatiaceae.</title>
        <authorList>
            <person name="Aviles F.A."/>
            <person name="Meyer T.E."/>
            <person name="Kyndt J.A."/>
        </authorList>
    </citation>
    <scope>NUCLEOTIDE SEQUENCE [LARGE SCALE GENOMIC DNA]</scope>
    <source>
        <strain evidence="2 3">DSM 11518</strain>
    </source>
</reference>
<dbReference type="GO" id="GO:0008168">
    <property type="term" value="F:methyltransferase activity"/>
    <property type="evidence" value="ECO:0007669"/>
    <property type="project" value="UniProtKB-KW"/>
</dbReference>
<name>A0A6M0JTI1_9GAMM</name>
<protein>
    <submittedName>
        <fullName evidence="2">FkbM family methyltransferase</fullName>
    </submittedName>
</protein>
<evidence type="ECO:0000313" key="2">
    <source>
        <dbReference type="EMBL" id="NEV60549.1"/>
    </source>
</evidence>
<dbReference type="NCBIfam" id="TIGR01444">
    <property type="entry name" value="fkbM_fam"/>
    <property type="match status" value="1"/>
</dbReference>
<dbReference type="Gene3D" id="3.40.50.150">
    <property type="entry name" value="Vaccinia Virus protein VP39"/>
    <property type="match status" value="1"/>
</dbReference>
<evidence type="ECO:0000259" key="1">
    <source>
        <dbReference type="Pfam" id="PF05050"/>
    </source>
</evidence>
<gene>
    <name evidence="2" type="ORF">G3446_01355</name>
</gene>
<keyword evidence="3" id="KW-1185">Reference proteome</keyword>
<proteinExistence type="predicted"/>
<dbReference type="InterPro" id="IPR052514">
    <property type="entry name" value="SAM-dependent_MTase"/>
</dbReference>
<evidence type="ECO:0000313" key="3">
    <source>
        <dbReference type="Proteomes" id="UP000483379"/>
    </source>
</evidence>
<feature type="domain" description="Methyltransferase FkbM" evidence="1">
    <location>
        <begin position="207"/>
        <end position="352"/>
    </location>
</feature>
<dbReference type="RefSeq" id="WP_164450590.1">
    <property type="nucleotide sequence ID" value="NZ_JAAIJQ010000002.1"/>
</dbReference>
<dbReference type="PANTHER" id="PTHR34203">
    <property type="entry name" value="METHYLTRANSFERASE, FKBM FAMILY PROTEIN"/>
    <property type="match status" value="1"/>
</dbReference>
<sequence>MSGHRSDGIWEALDVSARNPALSSLVSEWRGRPLVIYGAGPAGRCACDILLRLGERPECMLDARASRLPADHAGIPILPPGQPAFPASWKRDAVVLVCVVQGAEVHEAIARHLADEGFRTVVPWIQKAFSADAIRSSGRVEPRMEDFRGAIMACADLLEDARSRETYLNVMRACALRRFDDLSFLDPQEQYFPSDVEMAKGYRAFMDCGAFRGDTLANLVARVGVPSTYIAFEPDSSNFGDLARAVEDLGVDQAMLFPCAVSHHTGTLRFTPDRVHGGAGSSLDPRGAEMVQSVAIDDCLKGVSPSFIKLDIEGSEVDALAGARRTIERCRPDLAVAVYHYVDHYFEIPNLLHRWGLGYRFHLRTYDRFGNETILYATCRSS</sequence>